<sequence length="323" mass="34642">MIDLVFVVLPETLLLDLAGPAEVFRIANQQLLRRGRRPAFRLRHVGPETQASSSVGATIAALEPLPAAFDTESWVVLLGQPSGCESALMRPLPGHWTTTRRWLAEVVAPRLGSGVELMTVCAGALLAADAGLLAGRRCTTHHEMLSELQQLAPSAQVLANRLFVADGPVASSAGVTAGIDLALHAVARICGEAVAAAVAQTLVVFHRRGSEDPQHSPLLAGREHLHPALHRVQDAVLDDPAADWPLARLAAIAHVSPRHLARLFAEHVGSSPREWIEALRVALAERALREGRATKQAVADAGLGGTRQWRRIRARRRPAETPV</sequence>
<accession>A0ABS1E0T7</accession>
<name>A0ABS1E0T7_RUBGE</name>
<keyword evidence="1" id="KW-0805">Transcription regulation</keyword>
<dbReference type="Gene3D" id="3.40.50.880">
    <property type="match status" value="1"/>
</dbReference>
<dbReference type="Gene3D" id="1.10.10.60">
    <property type="entry name" value="Homeodomain-like"/>
    <property type="match status" value="1"/>
</dbReference>
<dbReference type="SUPFAM" id="SSF52317">
    <property type="entry name" value="Class I glutamine amidotransferase-like"/>
    <property type="match status" value="1"/>
</dbReference>
<dbReference type="InterPro" id="IPR002818">
    <property type="entry name" value="DJ-1/PfpI"/>
</dbReference>
<dbReference type="InterPro" id="IPR029062">
    <property type="entry name" value="Class_I_gatase-like"/>
</dbReference>
<dbReference type="SMART" id="SM00342">
    <property type="entry name" value="HTH_ARAC"/>
    <property type="match status" value="1"/>
</dbReference>
<dbReference type="InterPro" id="IPR018060">
    <property type="entry name" value="HTH_AraC"/>
</dbReference>
<dbReference type="InterPro" id="IPR009057">
    <property type="entry name" value="Homeodomain-like_sf"/>
</dbReference>
<evidence type="ECO:0000259" key="3">
    <source>
        <dbReference type="PROSITE" id="PS01124"/>
    </source>
</evidence>
<protein>
    <submittedName>
        <fullName evidence="4">AraC family transcriptional regulator</fullName>
    </submittedName>
</protein>
<keyword evidence="2" id="KW-0804">Transcription</keyword>
<evidence type="ECO:0000256" key="1">
    <source>
        <dbReference type="ARBA" id="ARBA00023015"/>
    </source>
</evidence>
<dbReference type="Proteomes" id="UP001041814">
    <property type="component" value="Unassembled WGS sequence"/>
</dbReference>
<evidence type="ECO:0000313" key="5">
    <source>
        <dbReference type="Proteomes" id="UP001041814"/>
    </source>
</evidence>
<comment type="caution">
    <text evidence="4">The sequence shown here is derived from an EMBL/GenBank/DDBJ whole genome shotgun (WGS) entry which is preliminary data.</text>
</comment>
<feature type="domain" description="HTH araC/xylS-type" evidence="3">
    <location>
        <begin position="230"/>
        <end position="302"/>
    </location>
</feature>
<keyword evidence="5" id="KW-1185">Reference proteome</keyword>
<dbReference type="Pfam" id="PF01965">
    <property type="entry name" value="DJ-1_PfpI"/>
    <property type="match status" value="1"/>
</dbReference>
<dbReference type="EMBL" id="NRRU01000069">
    <property type="protein sequence ID" value="MBK1714497.1"/>
    <property type="molecule type" value="Genomic_DNA"/>
</dbReference>
<dbReference type="PANTHER" id="PTHR43130">
    <property type="entry name" value="ARAC-FAMILY TRANSCRIPTIONAL REGULATOR"/>
    <property type="match status" value="1"/>
</dbReference>
<dbReference type="Pfam" id="PF12833">
    <property type="entry name" value="HTH_18"/>
    <property type="match status" value="1"/>
</dbReference>
<evidence type="ECO:0000313" key="4">
    <source>
        <dbReference type="EMBL" id="MBK1714497.1"/>
    </source>
</evidence>
<dbReference type="SUPFAM" id="SSF46689">
    <property type="entry name" value="Homeodomain-like"/>
    <property type="match status" value="1"/>
</dbReference>
<dbReference type="RefSeq" id="WP_200231006.1">
    <property type="nucleotide sequence ID" value="NZ_NRRT01000055.1"/>
</dbReference>
<dbReference type="PROSITE" id="PS01124">
    <property type="entry name" value="HTH_ARAC_FAMILY_2"/>
    <property type="match status" value="1"/>
</dbReference>
<dbReference type="InterPro" id="IPR052158">
    <property type="entry name" value="INH-QAR"/>
</dbReference>
<gene>
    <name evidence="4" type="ORF">CKO43_17130</name>
</gene>
<dbReference type="PANTHER" id="PTHR43130:SF3">
    <property type="entry name" value="HTH-TYPE TRANSCRIPTIONAL REGULATOR RV1931C"/>
    <property type="match status" value="1"/>
</dbReference>
<evidence type="ECO:0000256" key="2">
    <source>
        <dbReference type="ARBA" id="ARBA00023163"/>
    </source>
</evidence>
<reference evidence="4" key="2">
    <citation type="journal article" date="2020" name="Microorganisms">
        <title>Osmotic Adaptation and Compatible Solute Biosynthesis of Phototrophic Bacteria as Revealed from Genome Analyses.</title>
        <authorList>
            <person name="Imhoff J.F."/>
            <person name="Rahn T."/>
            <person name="Kunzel S."/>
            <person name="Keller A."/>
            <person name="Neulinger S.C."/>
        </authorList>
    </citation>
    <scope>NUCLEOTIDE SEQUENCE</scope>
    <source>
        <strain evidence="4">IM 151</strain>
    </source>
</reference>
<reference evidence="4" key="1">
    <citation type="submission" date="2017-08" db="EMBL/GenBank/DDBJ databases">
        <authorList>
            <person name="Imhoff J.F."/>
            <person name="Rahn T."/>
            <person name="Kuenzel S."/>
            <person name="Neulinger S.C."/>
        </authorList>
    </citation>
    <scope>NUCLEOTIDE SEQUENCE</scope>
    <source>
        <strain evidence="4">IM 151</strain>
    </source>
</reference>
<organism evidence="4 5">
    <name type="scientific">Rubrivivax gelatinosus</name>
    <name type="common">Rhodocyclus gelatinosus</name>
    <name type="synonym">Rhodopseudomonas gelatinosa</name>
    <dbReference type="NCBI Taxonomy" id="28068"/>
    <lineage>
        <taxon>Bacteria</taxon>
        <taxon>Pseudomonadati</taxon>
        <taxon>Pseudomonadota</taxon>
        <taxon>Betaproteobacteria</taxon>
        <taxon>Burkholderiales</taxon>
        <taxon>Sphaerotilaceae</taxon>
        <taxon>Rubrivivax</taxon>
    </lineage>
</organism>
<proteinExistence type="predicted"/>